<dbReference type="RefSeq" id="WP_309262614.1">
    <property type="nucleotide sequence ID" value="NZ_JARUHG010000003.1"/>
</dbReference>
<proteinExistence type="predicted"/>
<accession>A0ABU1CES3</accession>
<keyword evidence="3" id="KW-1185">Reference proteome</keyword>
<feature type="transmembrane region" description="Helical" evidence="1">
    <location>
        <begin position="256"/>
        <end position="276"/>
    </location>
</feature>
<name>A0ABU1CES3_9GAMM</name>
<comment type="caution">
    <text evidence="2">The sequence shown here is derived from an EMBL/GenBank/DDBJ whole genome shotgun (WGS) entry which is preliminary data.</text>
</comment>
<keyword evidence="1" id="KW-0472">Membrane</keyword>
<dbReference type="EMBL" id="JARUHG010000003">
    <property type="protein sequence ID" value="MDR0183459.1"/>
    <property type="molecule type" value="Genomic_DNA"/>
</dbReference>
<feature type="transmembrane region" description="Helical" evidence="1">
    <location>
        <begin position="82"/>
        <end position="98"/>
    </location>
</feature>
<keyword evidence="1" id="KW-0812">Transmembrane</keyword>
<protein>
    <submittedName>
        <fullName evidence="2">Uncharacterized protein</fullName>
    </submittedName>
</protein>
<sequence length="311" mass="36017">MDKQAKAKAHLTWRAMARVDTAPAINDQFVAMNDTVLCLRNFTPKESAVMGRLHSTGIIGLSVLCLWLNSKSTSRDGLFYEFIIGELLLLGFFAALLWRHLRIIRRQSDFWFNRVTHQVYWHDGKQLYIGDWKGVQAGPKSVTAPTGGGLSTSFYLEMYLPWCNAPEGTQWPEWVLRLESNDVSDPRGEYIAQVWEYIRTFMAEGPTHLPPPQEEKWWWWQPPRRIYLTPKQALLRYLPWRTGVPGEETGKQWWMLPLWALTFPYNMFLMLCWWATCTVFKVRPANPPPEAFEGSTGPMITADMAAQGAWR</sequence>
<feature type="transmembrane region" description="Helical" evidence="1">
    <location>
        <begin position="49"/>
        <end position="70"/>
    </location>
</feature>
<reference evidence="2 3" key="1">
    <citation type="submission" date="2023-04" db="EMBL/GenBank/DDBJ databases">
        <title>Lysobacter sp. strain UC isolated from soil sample.</title>
        <authorList>
            <person name="Choksket S."/>
            <person name="Harshvardhan F."/>
            <person name="Rana R."/>
            <person name="Patil P.B."/>
            <person name="Korpole S."/>
        </authorList>
    </citation>
    <scope>NUCLEOTIDE SEQUENCE [LARGE SCALE GENOMIC DNA]</scope>
    <source>
        <strain evidence="2 3">UC</strain>
    </source>
</reference>
<evidence type="ECO:0000256" key="1">
    <source>
        <dbReference type="SAM" id="Phobius"/>
    </source>
</evidence>
<keyword evidence="1" id="KW-1133">Transmembrane helix</keyword>
<evidence type="ECO:0000313" key="2">
    <source>
        <dbReference type="EMBL" id="MDR0183459.1"/>
    </source>
</evidence>
<evidence type="ECO:0000313" key="3">
    <source>
        <dbReference type="Proteomes" id="UP001233535"/>
    </source>
</evidence>
<dbReference type="Proteomes" id="UP001233535">
    <property type="component" value="Unassembled WGS sequence"/>
</dbReference>
<organism evidence="2 3">
    <name type="scientific">Lysobacter arvi</name>
    <dbReference type="NCBI Taxonomy" id="3038776"/>
    <lineage>
        <taxon>Bacteria</taxon>
        <taxon>Pseudomonadati</taxon>
        <taxon>Pseudomonadota</taxon>
        <taxon>Gammaproteobacteria</taxon>
        <taxon>Lysobacterales</taxon>
        <taxon>Lysobacteraceae</taxon>
        <taxon>Lysobacter</taxon>
    </lineage>
</organism>
<gene>
    <name evidence="2" type="ORF">P8609_10845</name>
</gene>